<feature type="transmembrane region" description="Helical" evidence="5">
    <location>
        <begin position="72"/>
        <end position="90"/>
    </location>
</feature>
<proteinExistence type="inferred from homology"/>
<evidence type="ECO:0000256" key="5">
    <source>
        <dbReference type="HAMAP-Rule" id="MF_00189"/>
    </source>
</evidence>
<dbReference type="HAMAP" id="MF_00189">
    <property type="entry name" value="YciB"/>
    <property type="match status" value="1"/>
</dbReference>
<protein>
    <recommendedName>
        <fullName evidence="5">Inner membrane-spanning protein YciB</fullName>
    </recommendedName>
</protein>
<dbReference type="Pfam" id="PF04279">
    <property type="entry name" value="IspA"/>
    <property type="match status" value="1"/>
</dbReference>
<evidence type="ECO:0000256" key="3">
    <source>
        <dbReference type="ARBA" id="ARBA00022989"/>
    </source>
</evidence>
<keyword evidence="3 5" id="KW-1133">Transmembrane helix</keyword>
<evidence type="ECO:0000313" key="6">
    <source>
        <dbReference type="EMBL" id="WDR07417.1"/>
    </source>
</evidence>
<sequence length="210" mass="23808">MSQENKAEDAEPDVNWDELRPQAIKLVLELGPLVVFFFVNARFDIFTATAWFMGAMVVSLALSWMILKKVAVMPLVTGVVVLVFGGLTLWLQDDTFIKIKPTITNCLFGSVLLGGLLFKQSLLKYVFGDVYKLLPRGWYILTLRWGVFFFVLAIINEILWRNFSTDVWVAFKVWGVMPITIIFSLAQLRVLNKYAPPAEPTHVPPIVVDP</sequence>
<comment type="function">
    <text evidence="5">Plays a role in cell envelope biogenesis, maintenance of cell envelope integrity and membrane homeostasis.</text>
</comment>
<evidence type="ECO:0000313" key="7">
    <source>
        <dbReference type="Proteomes" id="UP001222118"/>
    </source>
</evidence>
<feature type="transmembrane region" description="Helical" evidence="5">
    <location>
        <begin position="102"/>
        <end position="118"/>
    </location>
</feature>
<keyword evidence="5" id="KW-0997">Cell inner membrane</keyword>
<feature type="transmembrane region" description="Helical" evidence="5">
    <location>
        <begin position="48"/>
        <end position="66"/>
    </location>
</feature>
<keyword evidence="7" id="KW-1185">Reference proteome</keyword>
<gene>
    <name evidence="5" type="primary">yciB</name>
    <name evidence="6" type="ORF">PSQ90_08365</name>
</gene>
<dbReference type="EMBL" id="CP118247">
    <property type="protein sequence ID" value="WDR07417.1"/>
    <property type="molecule type" value="Genomic_DNA"/>
</dbReference>
<keyword evidence="2 5" id="KW-0812">Transmembrane</keyword>
<dbReference type="PANTHER" id="PTHR36917:SF1">
    <property type="entry name" value="INNER MEMBRANE-SPANNING PROTEIN YCIB"/>
    <property type="match status" value="1"/>
</dbReference>
<accession>A0ABY7Z1I4</accession>
<keyword evidence="4 5" id="KW-0472">Membrane</keyword>
<dbReference type="PANTHER" id="PTHR36917">
    <property type="entry name" value="INTRACELLULAR SEPTATION PROTEIN A-RELATED"/>
    <property type="match status" value="1"/>
</dbReference>
<dbReference type="NCBIfam" id="NF001323">
    <property type="entry name" value="PRK00259.1-1"/>
    <property type="match status" value="1"/>
</dbReference>
<dbReference type="InterPro" id="IPR006008">
    <property type="entry name" value="YciB"/>
</dbReference>
<dbReference type="Proteomes" id="UP001222118">
    <property type="component" value="Chromosome"/>
</dbReference>
<organism evidence="6 7">
    <name type="scientific">Devosia rhodophyticola</name>
    <dbReference type="NCBI Taxonomy" id="3026423"/>
    <lineage>
        <taxon>Bacteria</taxon>
        <taxon>Pseudomonadati</taxon>
        <taxon>Pseudomonadota</taxon>
        <taxon>Alphaproteobacteria</taxon>
        <taxon>Hyphomicrobiales</taxon>
        <taxon>Devosiaceae</taxon>
        <taxon>Devosia</taxon>
    </lineage>
</organism>
<dbReference type="NCBIfam" id="TIGR00997">
    <property type="entry name" value="ispZ"/>
    <property type="match status" value="1"/>
</dbReference>
<keyword evidence="1 5" id="KW-1003">Cell membrane</keyword>
<comment type="subcellular location">
    <subcellularLocation>
        <location evidence="5">Cell inner membrane</location>
        <topology evidence="5">Multi-pass membrane protein</topology>
    </subcellularLocation>
</comment>
<feature type="transmembrane region" description="Helical" evidence="5">
    <location>
        <begin position="167"/>
        <end position="186"/>
    </location>
</feature>
<evidence type="ECO:0000256" key="4">
    <source>
        <dbReference type="ARBA" id="ARBA00023136"/>
    </source>
</evidence>
<evidence type="ECO:0000256" key="2">
    <source>
        <dbReference type="ARBA" id="ARBA00022692"/>
    </source>
</evidence>
<name>A0ABY7Z1I4_9HYPH</name>
<dbReference type="RefSeq" id="WP_282212930.1">
    <property type="nucleotide sequence ID" value="NZ_CP118247.1"/>
</dbReference>
<evidence type="ECO:0000256" key="1">
    <source>
        <dbReference type="ARBA" id="ARBA00022475"/>
    </source>
</evidence>
<reference evidence="6 7" key="1">
    <citation type="submission" date="2023-02" db="EMBL/GenBank/DDBJ databases">
        <title>Devosia chondri sp. nov., isolated from the phycosphere of marine algae.</title>
        <authorList>
            <person name="Kim J.M."/>
            <person name="Lee J.K."/>
            <person name="Choi B.J."/>
            <person name="Bayburt H."/>
            <person name="Jeon C.O."/>
        </authorList>
    </citation>
    <scope>NUCLEOTIDE SEQUENCE [LARGE SCALE GENOMIC DNA]</scope>
    <source>
        <strain evidence="6 7">G2-5</strain>
    </source>
</reference>
<comment type="similarity">
    <text evidence="5">Belongs to the YciB family.</text>
</comment>
<feature type="transmembrane region" description="Helical" evidence="5">
    <location>
        <begin position="138"/>
        <end position="155"/>
    </location>
</feature>